<evidence type="ECO:0000256" key="4">
    <source>
        <dbReference type="ARBA" id="ARBA00022692"/>
    </source>
</evidence>
<dbReference type="InterPro" id="IPR047820">
    <property type="entry name" value="P5A-type_ATPase"/>
</dbReference>
<dbReference type="InterPro" id="IPR018303">
    <property type="entry name" value="ATPase_P-typ_P_site"/>
</dbReference>
<feature type="compositionally biased region" description="Basic and acidic residues" evidence="13">
    <location>
        <begin position="868"/>
        <end position="884"/>
    </location>
</feature>
<keyword evidence="7" id="KW-0256">Endoplasmic reticulum</keyword>
<dbReference type="InterPro" id="IPR059000">
    <property type="entry name" value="ATPase_P-type_domA"/>
</dbReference>
<evidence type="ECO:0000256" key="5">
    <source>
        <dbReference type="ARBA" id="ARBA00022723"/>
    </source>
</evidence>
<evidence type="ECO:0000256" key="6">
    <source>
        <dbReference type="ARBA" id="ARBA00022741"/>
    </source>
</evidence>
<dbReference type="GO" id="GO:0006874">
    <property type="term" value="P:intracellular calcium ion homeostasis"/>
    <property type="evidence" value="ECO:0007669"/>
    <property type="project" value="TreeGrafter"/>
</dbReference>
<dbReference type="PRINTS" id="PR00119">
    <property type="entry name" value="CATATPASE"/>
</dbReference>
<comment type="caution">
    <text evidence="17">The sequence shown here is derived from an EMBL/GenBank/DDBJ whole genome shotgun (WGS) entry which is preliminary data.</text>
</comment>
<evidence type="ECO:0000256" key="3">
    <source>
        <dbReference type="ARBA" id="ARBA00022448"/>
    </source>
</evidence>
<keyword evidence="18" id="KW-1185">Reference proteome</keyword>
<comment type="similarity">
    <text evidence="2">Belongs to the cation transport ATPase (P-type) (TC 3.A.3) family. Type V subfamily.</text>
</comment>
<evidence type="ECO:0000256" key="2">
    <source>
        <dbReference type="ARBA" id="ARBA00006000"/>
    </source>
</evidence>
<dbReference type="Gene3D" id="3.40.50.1000">
    <property type="entry name" value="HAD superfamily/HAD-like"/>
    <property type="match status" value="1"/>
</dbReference>
<feature type="transmembrane region" description="Helical" evidence="14">
    <location>
        <begin position="214"/>
        <end position="229"/>
    </location>
</feature>
<dbReference type="InterPro" id="IPR008250">
    <property type="entry name" value="ATPase_P-typ_transduc_dom_A_sf"/>
</dbReference>
<dbReference type="PROSITE" id="PS00154">
    <property type="entry name" value="ATPASE_E1_E2"/>
    <property type="match status" value="1"/>
</dbReference>
<dbReference type="InterPro" id="IPR036412">
    <property type="entry name" value="HAD-like_sf"/>
</dbReference>
<protein>
    <recommendedName>
        <fullName evidence="19">Cation-transporting ATPase 13A1</fullName>
    </recommendedName>
</protein>
<dbReference type="Pfam" id="PF00122">
    <property type="entry name" value="E1-E2_ATPase"/>
    <property type="match status" value="1"/>
</dbReference>
<dbReference type="PANTHER" id="PTHR45630">
    <property type="entry name" value="CATION-TRANSPORTING ATPASE-RELATED"/>
    <property type="match status" value="1"/>
</dbReference>
<keyword evidence="8" id="KW-0067">ATP-binding</keyword>
<dbReference type="InterPro" id="IPR023298">
    <property type="entry name" value="ATPase_P-typ_TM_dom_sf"/>
</dbReference>
<feature type="transmembrane region" description="Helical" evidence="14">
    <location>
        <begin position="29"/>
        <end position="48"/>
    </location>
</feature>
<dbReference type="GO" id="GO:0015662">
    <property type="term" value="F:P-type ion transporter activity"/>
    <property type="evidence" value="ECO:0007669"/>
    <property type="project" value="TreeGrafter"/>
</dbReference>
<proteinExistence type="inferred from homology"/>
<dbReference type="CDD" id="cd07543">
    <property type="entry name" value="P-type_ATPase_cation"/>
    <property type="match status" value="1"/>
</dbReference>
<evidence type="ECO:0000256" key="12">
    <source>
        <dbReference type="ARBA" id="ARBA00023136"/>
    </source>
</evidence>
<dbReference type="SUPFAM" id="SSF81653">
    <property type="entry name" value="Calcium ATPase, transduction domain A"/>
    <property type="match status" value="1"/>
</dbReference>
<keyword evidence="9" id="KW-0460">Magnesium</keyword>
<evidence type="ECO:0000256" key="10">
    <source>
        <dbReference type="ARBA" id="ARBA00022967"/>
    </source>
</evidence>
<feature type="transmembrane region" description="Helical" evidence="14">
    <location>
        <begin position="235"/>
        <end position="254"/>
    </location>
</feature>
<dbReference type="AlphaFoldDB" id="A0AAW0S9B2"/>
<feature type="domain" description="P-type ATPase A" evidence="15">
    <location>
        <begin position="317"/>
        <end position="421"/>
    </location>
</feature>
<evidence type="ECO:0000256" key="14">
    <source>
        <dbReference type="SAM" id="Phobius"/>
    </source>
</evidence>
<reference evidence="17 18" key="1">
    <citation type="submission" date="2023-03" db="EMBL/GenBank/DDBJ databases">
        <title>High-quality genome of Scylla paramamosain provides insights in environmental adaptation.</title>
        <authorList>
            <person name="Zhang L."/>
        </authorList>
    </citation>
    <scope>NUCLEOTIDE SEQUENCE [LARGE SCALE GENOMIC DNA]</scope>
    <source>
        <strain evidence="17">LZ_2023a</strain>
        <tissue evidence="17">Muscle</tissue>
    </source>
</reference>
<gene>
    <name evidence="17" type="ORF">O3P69_013517</name>
</gene>
<feature type="transmembrane region" description="Helical" evidence="14">
    <location>
        <begin position="1034"/>
        <end position="1058"/>
    </location>
</feature>
<evidence type="ECO:0008006" key="19">
    <source>
        <dbReference type="Google" id="ProtNLM"/>
    </source>
</evidence>
<dbReference type="GO" id="GO:0046872">
    <property type="term" value="F:metal ion binding"/>
    <property type="evidence" value="ECO:0007669"/>
    <property type="project" value="UniProtKB-KW"/>
</dbReference>
<evidence type="ECO:0000256" key="8">
    <source>
        <dbReference type="ARBA" id="ARBA00022840"/>
    </source>
</evidence>
<dbReference type="SUPFAM" id="SSF81665">
    <property type="entry name" value="Calcium ATPase, transmembrane domain M"/>
    <property type="match status" value="1"/>
</dbReference>
<keyword evidence="10" id="KW-1278">Translocase</keyword>
<evidence type="ECO:0000256" key="13">
    <source>
        <dbReference type="SAM" id="MobiDB-lite"/>
    </source>
</evidence>
<dbReference type="GO" id="GO:0019829">
    <property type="term" value="F:ATPase-coupled monoatomic cation transmembrane transporter activity"/>
    <property type="evidence" value="ECO:0007669"/>
    <property type="project" value="TreeGrafter"/>
</dbReference>
<dbReference type="SUPFAM" id="SSF56784">
    <property type="entry name" value="HAD-like"/>
    <property type="match status" value="1"/>
</dbReference>
<dbReference type="GO" id="GO:0005789">
    <property type="term" value="C:endoplasmic reticulum membrane"/>
    <property type="evidence" value="ECO:0007669"/>
    <property type="project" value="UniProtKB-SubCell"/>
</dbReference>
<dbReference type="Gene3D" id="2.70.150.10">
    <property type="entry name" value="Calcium-transporting ATPase, cytoplasmic transduction domain A"/>
    <property type="match status" value="1"/>
</dbReference>
<evidence type="ECO:0000256" key="7">
    <source>
        <dbReference type="ARBA" id="ARBA00022824"/>
    </source>
</evidence>
<evidence type="ECO:0000313" key="17">
    <source>
        <dbReference type="EMBL" id="KAK8371920.1"/>
    </source>
</evidence>
<keyword evidence="12 14" id="KW-0472">Membrane</keyword>
<dbReference type="InterPro" id="IPR057255">
    <property type="entry name" value="2TM_P5A-ATPase"/>
</dbReference>
<dbReference type="GO" id="GO:0005524">
    <property type="term" value="F:ATP binding"/>
    <property type="evidence" value="ECO:0007669"/>
    <property type="project" value="UniProtKB-KW"/>
</dbReference>
<feature type="transmembrane region" description="Helical" evidence="14">
    <location>
        <begin position="60"/>
        <end position="78"/>
    </location>
</feature>
<keyword evidence="3" id="KW-0813">Transport</keyword>
<feature type="domain" description="P5A-ATPase transmembrane helical hairpin" evidence="16">
    <location>
        <begin position="27"/>
        <end position="93"/>
    </location>
</feature>
<dbReference type="EMBL" id="JARAKH010006397">
    <property type="protein sequence ID" value="KAK8371920.1"/>
    <property type="molecule type" value="Genomic_DNA"/>
</dbReference>
<feature type="transmembrane region" description="Helical" evidence="14">
    <location>
        <begin position="442"/>
        <end position="461"/>
    </location>
</feature>
<dbReference type="PANTHER" id="PTHR45630:SF7">
    <property type="entry name" value="ENDOPLASMIC RETICULUM TRANSMEMBRANE HELIX TRANSLOCASE"/>
    <property type="match status" value="1"/>
</dbReference>
<feature type="transmembrane region" description="Helical" evidence="14">
    <location>
        <begin position="1114"/>
        <end position="1134"/>
    </location>
</feature>
<keyword evidence="4 14" id="KW-0812">Transmembrane</keyword>
<organism evidence="17 18">
    <name type="scientific">Scylla paramamosain</name>
    <name type="common">Mud crab</name>
    <dbReference type="NCBI Taxonomy" id="85552"/>
    <lineage>
        <taxon>Eukaryota</taxon>
        <taxon>Metazoa</taxon>
        <taxon>Ecdysozoa</taxon>
        <taxon>Arthropoda</taxon>
        <taxon>Crustacea</taxon>
        <taxon>Multicrustacea</taxon>
        <taxon>Malacostraca</taxon>
        <taxon>Eumalacostraca</taxon>
        <taxon>Eucarida</taxon>
        <taxon>Decapoda</taxon>
        <taxon>Pleocyemata</taxon>
        <taxon>Brachyura</taxon>
        <taxon>Eubrachyura</taxon>
        <taxon>Portunoidea</taxon>
        <taxon>Portunidae</taxon>
        <taxon>Portuninae</taxon>
        <taxon>Scylla</taxon>
    </lineage>
</organism>
<evidence type="ECO:0000259" key="15">
    <source>
        <dbReference type="Pfam" id="PF00122"/>
    </source>
</evidence>
<feature type="transmembrane region" description="Helical" evidence="14">
    <location>
        <begin position="1079"/>
        <end position="1102"/>
    </location>
</feature>
<dbReference type="InterPro" id="IPR006544">
    <property type="entry name" value="P-type_TPase_V"/>
</dbReference>
<evidence type="ECO:0000256" key="9">
    <source>
        <dbReference type="ARBA" id="ARBA00022842"/>
    </source>
</evidence>
<feature type="compositionally biased region" description="Polar residues" evidence="13">
    <location>
        <begin position="892"/>
        <end position="908"/>
    </location>
</feature>
<keyword evidence="5" id="KW-0479">Metal-binding</keyword>
<dbReference type="FunFam" id="3.40.50.1000:FF:000056">
    <property type="entry name" value="Cation-transporting ATPase"/>
    <property type="match status" value="1"/>
</dbReference>
<dbReference type="Pfam" id="PF23143">
    <property type="entry name" value="2TM_P5A-ATPase"/>
    <property type="match status" value="1"/>
</dbReference>
<evidence type="ECO:0000256" key="11">
    <source>
        <dbReference type="ARBA" id="ARBA00022989"/>
    </source>
</evidence>
<feature type="region of interest" description="Disordered" evidence="13">
    <location>
        <begin position="858"/>
        <end position="908"/>
    </location>
</feature>
<dbReference type="InterPro" id="IPR023214">
    <property type="entry name" value="HAD_sf"/>
</dbReference>
<accession>A0AAW0S9B2</accession>
<sequence>MAGRATEHSPQRDDSDVISHVSLWRRRPLLLSGQVAPFAVLWAAWAAWAGAGGGASDMRWWGAVAVLGLSQILCFLACHWSIAARCVLTCAQEPDPWKATLARVTPTANNGSAELVPLQRVKESEEEEEEEERERERIFFIFQKVKYIWTPDSHNSQNGRFLPLDYPTSLRLSDYLLSRGHQEQGIIERAARKYGSNLLQMDIPEFMELFKERATAPFFVFQVFCVGLWCLDEYWYYSIFTLCMLIIFECTLVQQQLRNMAEIRRMGAKPYTVQVYRSRRWRPILTTALVPGDIISVTRSSSSSSSSNSTATTITTTNDCLVPCDLLLLRGSCVVDESMLTGESIPQMKEGISGPDDPRIVTDSQDSRLLDLTTDSKLHVLYGGTKIVQHTPPIKTTTGLRAPDSGCVCYVLRTGFATAQGRLLKTILYGVSRATANSLETLAFILFLLVFAVAAAAYVWVKGTADPERSRYKLFLECTLILTSVVPPELPIELSLAVNTSLLSLSKLCVFCTEPFRIPLAGKIDVTCFDKTGTLTSSDLLVEGLAGLGTSEIVPLNEAPPDSIQVVAACHSLVQLEEGLVGDPQEKATLAAIDWMLTKGDSSGAAVVPRKGKMAETIREMLHTVPPGYDNTYKTLSKRGARVLALGRKELGRLAHAEVRSLTRGDLESDLTFAGFIIISCPLKRDSKEVIREILHSSHAAVILTGDNYLTACHVANELKFTQKSAILVLQAKEQAGKELSENLSERERQWAWQDLDGSLSLSISLAEVGLDVALKKYDLCVTGEGLSYLHTAHPSLLKTLLPAVRIFARVAPKQKELVITLYKDLKFTTLMCGDGTNDVGALKHAHCGVAILSGAPDRPSSGLRRVRQAERQAERQTDRPADRRGRRNPGGKSSVNTTSQNSPLLTPQQEQMAKLQKLLQELEQDSNLIVKLGDASIAAPFTSKLSSIQCVCHIIKQGRCTLVTTLQMFKILALNALILAYSQSVLYLDGIKFSDYQATLQGLLLAGCFLFISRSKPLPELSRTRPLPNIFNLYTISTVLLQFASHFWCLVYLVSLANDISPKRSGAVELEKEFEPNLINSTVYIISLSLQISTFAINYRGRPFMESLRENKPLLYCLTCAFSLVICLTVGIVPEFSRQFEIIEFPGEFRVTLLKVLTADFSLSLAADRLCLALFGEGSLPAPLTHASL</sequence>
<name>A0AAW0S9B2_SCYPA</name>
<keyword evidence="11 14" id="KW-1133">Transmembrane helix</keyword>
<dbReference type="Proteomes" id="UP001487740">
    <property type="component" value="Unassembled WGS sequence"/>
</dbReference>
<keyword evidence="6" id="KW-0547">Nucleotide-binding</keyword>
<evidence type="ECO:0000259" key="16">
    <source>
        <dbReference type="Pfam" id="PF23143"/>
    </source>
</evidence>
<evidence type="ECO:0000313" key="18">
    <source>
        <dbReference type="Proteomes" id="UP001487740"/>
    </source>
</evidence>
<evidence type="ECO:0000256" key="1">
    <source>
        <dbReference type="ARBA" id="ARBA00004477"/>
    </source>
</evidence>
<comment type="subcellular location">
    <subcellularLocation>
        <location evidence="1">Endoplasmic reticulum membrane</location>
        <topology evidence="1">Multi-pass membrane protein</topology>
    </subcellularLocation>
</comment>